<dbReference type="PROSITE" id="PS50206">
    <property type="entry name" value="RHODANESE_3"/>
    <property type="match status" value="2"/>
</dbReference>
<dbReference type="SUPFAM" id="SSF52821">
    <property type="entry name" value="Rhodanese/Cell cycle control phosphatase"/>
    <property type="match status" value="2"/>
</dbReference>
<name>A0A5C8KYN4_9GAMM</name>
<dbReference type="InterPro" id="IPR001763">
    <property type="entry name" value="Rhodanese-like_dom"/>
</dbReference>
<proteinExistence type="predicted"/>
<evidence type="ECO:0000313" key="4">
    <source>
        <dbReference type="EMBL" id="TXK65927.1"/>
    </source>
</evidence>
<reference evidence="4 5" key="1">
    <citation type="submission" date="2019-08" db="EMBL/GenBank/DDBJ databases">
        <authorList>
            <person name="Karlyshev A.V."/>
        </authorList>
    </citation>
    <scope>NUCLEOTIDE SEQUENCE [LARGE SCALE GENOMIC DNA]</scope>
    <source>
        <strain evidence="4 5">Alg18-2.2</strain>
    </source>
</reference>
<dbReference type="OrthoDB" id="9781034at2"/>
<evidence type="ECO:0000259" key="3">
    <source>
        <dbReference type="PROSITE" id="PS50206"/>
    </source>
</evidence>
<comment type="caution">
    <text evidence="4">The sequence shown here is derived from an EMBL/GenBank/DDBJ whole genome shotgun (WGS) entry which is preliminary data.</text>
</comment>
<dbReference type="CDD" id="cd01448">
    <property type="entry name" value="TST_Repeat_1"/>
    <property type="match status" value="1"/>
</dbReference>
<dbReference type="InterPro" id="IPR036873">
    <property type="entry name" value="Rhodanese-like_dom_sf"/>
</dbReference>
<accession>A0A5C8KYN4</accession>
<dbReference type="Proteomes" id="UP000321248">
    <property type="component" value="Unassembled WGS sequence"/>
</dbReference>
<dbReference type="Pfam" id="PF00581">
    <property type="entry name" value="Rhodanese"/>
    <property type="match status" value="2"/>
</dbReference>
<gene>
    <name evidence="4" type="ORF">FU658_02330</name>
</gene>
<dbReference type="EMBL" id="VRTS01000001">
    <property type="protein sequence ID" value="TXK65927.1"/>
    <property type="molecule type" value="Genomic_DNA"/>
</dbReference>
<keyword evidence="1" id="KW-0808">Transferase</keyword>
<feature type="domain" description="Rhodanese" evidence="3">
    <location>
        <begin position="19"/>
        <end position="139"/>
    </location>
</feature>
<dbReference type="SMART" id="SM00450">
    <property type="entry name" value="RHOD"/>
    <property type="match status" value="2"/>
</dbReference>
<organism evidence="4 5">
    <name type="scientific">Alkalisalibacterium limincola</name>
    <dbReference type="NCBI Taxonomy" id="2699169"/>
    <lineage>
        <taxon>Bacteria</taxon>
        <taxon>Pseudomonadati</taxon>
        <taxon>Pseudomonadota</taxon>
        <taxon>Gammaproteobacteria</taxon>
        <taxon>Lysobacterales</taxon>
        <taxon>Lysobacteraceae</taxon>
        <taxon>Alkalisalibacterium</taxon>
    </lineage>
</organism>
<dbReference type="Gene3D" id="3.40.250.10">
    <property type="entry name" value="Rhodanese-like domain"/>
    <property type="match status" value="2"/>
</dbReference>
<keyword evidence="5" id="KW-1185">Reference proteome</keyword>
<evidence type="ECO:0000256" key="2">
    <source>
        <dbReference type="ARBA" id="ARBA00022737"/>
    </source>
</evidence>
<keyword evidence="2" id="KW-0677">Repeat</keyword>
<feature type="domain" description="Rhodanese" evidence="3">
    <location>
        <begin position="170"/>
        <end position="283"/>
    </location>
</feature>
<evidence type="ECO:0000256" key="1">
    <source>
        <dbReference type="ARBA" id="ARBA00022679"/>
    </source>
</evidence>
<dbReference type="AlphaFoldDB" id="A0A5C8KYN4"/>
<dbReference type="GO" id="GO:0004792">
    <property type="term" value="F:thiosulfate-cyanide sulfurtransferase activity"/>
    <property type="evidence" value="ECO:0007669"/>
    <property type="project" value="TreeGrafter"/>
</dbReference>
<dbReference type="PANTHER" id="PTHR11364:SF27">
    <property type="entry name" value="SULFURTRANSFERASE"/>
    <property type="match status" value="1"/>
</dbReference>
<dbReference type="CDD" id="cd01449">
    <property type="entry name" value="TST_Repeat_2"/>
    <property type="match status" value="1"/>
</dbReference>
<evidence type="ECO:0000313" key="5">
    <source>
        <dbReference type="Proteomes" id="UP000321248"/>
    </source>
</evidence>
<dbReference type="PANTHER" id="PTHR11364">
    <property type="entry name" value="THIOSULFATE SULFERTANSFERASE"/>
    <property type="match status" value="1"/>
</dbReference>
<dbReference type="RefSeq" id="WP_147890600.1">
    <property type="nucleotide sequence ID" value="NZ_VRTS01000001.1"/>
</dbReference>
<protein>
    <submittedName>
        <fullName evidence="4">Sulfurtransferase</fullName>
    </submittedName>
</protein>
<dbReference type="InterPro" id="IPR045078">
    <property type="entry name" value="TST/MPST-like"/>
</dbReference>
<sequence length="287" mass="30662">METEWTALVSAVELAANLGDRDVVVVDCRASLADPGQGRRDWLSAHIPGARHARLEDELSGPAAAAAGRHPLPASGALCAHLGAWGIMPSTQVVAYDAADGAMAAARLWWLLRSLGHRRAAVLDGGLAAWRDAGLPLQEGEESWQPALYADPGYLPGEWLDSDELRARLDHTGHCLVDARAAERFRGEVEPIDPVAGHIPGARNRPYTANLQDSGLFKPASQLREEWEELIAPNRPADVLLMCGSGVTACHHRLAMAHAGLEGARVYAPSWSGWISDPARPVATGQA</sequence>